<protein>
    <submittedName>
        <fullName evidence="1">Uncharacterized protein</fullName>
    </submittedName>
</protein>
<name>A0A381PWE3_9ZZZZ</name>
<gene>
    <name evidence="1" type="ORF">METZ01_LOCUS24240</name>
</gene>
<organism evidence="1">
    <name type="scientific">marine metagenome</name>
    <dbReference type="NCBI Taxonomy" id="408172"/>
    <lineage>
        <taxon>unclassified sequences</taxon>
        <taxon>metagenomes</taxon>
        <taxon>ecological metagenomes</taxon>
    </lineage>
</organism>
<reference evidence="1" key="1">
    <citation type="submission" date="2018-05" db="EMBL/GenBank/DDBJ databases">
        <authorList>
            <person name="Lanie J.A."/>
            <person name="Ng W.-L."/>
            <person name="Kazmierczak K.M."/>
            <person name="Andrzejewski T.M."/>
            <person name="Davidsen T.M."/>
            <person name="Wayne K.J."/>
            <person name="Tettelin H."/>
            <person name="Glass J.I."/>
            <person name="Rusch D."/>
            <person name="Podicherti R."/>
            <person name="Tsui H.-C.T."/>
            <person name="Winkler M.E."/>
        </authorList>
    </citation>
    <scope>NUCLEOTIDE SEQUENCE</scope>
</reference>
<sequence>MEMPSDRLRMKPVASRPVEFVGIITLIW</sequence>
<proteinExistence type="predicted"/>
<dbReference type="EMBL" id="UINC01001119">
    <property type="protein sequence ID" value="SUZ71386.1"/>
    <property type="molecule type" value="Genomic_DNA"/>
</dbReference>
<evidence type="ECO:0000313" key="1">
    <source>
        <dbReference type="EMBL" id="SUZ71386.1"/>
    </source>
</evidence>
<dbReference type="AlphaFoldDB" id="A0A381PWE3"/>
<accession>A0A381PWE3</accession>